<reference evidence="1" key="1">
    <citation type="submission" date="2022-06" db="EMBL/GenBank/DDBJ databases">
        <title>Sequencing the genomes of 1000 actinobacteria strains.</title>
        <authorList>
            <person name="Klenk H.-P."/>
        </authorList>
    </citation>
    <scope>NUCLEOTIDE SEQUENCE</scope>
    <source>
        <strain evidence="1">DSM 46694</strain>
    </source>
</reference>
<keyword evidence="2" id="KW-1185">Reference proteome</keyword>
<organism evidence="1 2">
    <name type="scientific">Nonomuraea thailandensis</name>
    <dbReference type="NCBI Taxonomy" id="1188745"/>
    <lineage>
        <taxon>Bacteria</taxon>
        <taxon>Bacillati</taxon>
        <taxon>Actinomycetota</taxon>
        <taxon>Actinomycetes</taxon>
        <taxon>Streptosporangiales</taxon>
        <taxon>Streptosporangiaceae</taxon>
        <taxon>Nonomuraea</taxon>
    </lineage>
</organism>
<dbReference type="RefSeq" id="WP_253756567.1">
    <property type="nucleotide sequence ID" value="NZ_BAABKA010000012.1"/>
</dbReference>
<dbReference type="Proteomes" id="UP001139648">
    <property type="component" value="Unassembled WGS sequence"/>
</dbReference>
<gene>
    <name evidence="1" type="ORF">HD597_011290</name>
</gene>
<proteinExistence type="predicted"/>
<sequence length="65" mass="7145">MTVATFLDAWNGYLASEVGPGLACSEAEAMADLIAEMGRPDLAAAWIEHHAENDKPEDQHYRRSN</sequence>
<accession>A0A9X2K910</accession>
<comment type="caution">
    <text evidence="1">The sequence shown here is derived from an EMBL/GenBank/DDBJ whole genome shotgun (WGS) entry which is preliminary data.</text>
</comment>
<dbReference type="EMBL" id="JAMZEB010000002">
    <property type="protein sequence ID" value="MCP2364270.1"/>
    <property type="molecule type" value="Genomic_DNA"/>
</dbReference>
<dbReference type="AlphaFoldDB" id="A0A9X2K910"/>
<evidence type="ECO:0000313" key="1">
    <source>
        <dbReference type="EMBL" id="MCP2364270.1"/>
    </source>
</evidence>
<evidence type="ECO:0000313" key="2">
    <source>
        <dbReference type="Proteomes" id="UP001139648"/>
    </source>
</evidence>
<name>A0A9X2K910_9ACTN</name>
<protein>
    <submittedName>
        <fullName evidence="1">Uncharacterized protein</fullName>
    </submittedName>
</protein>